<dbReference type="Proteomes" id="UP000887013">
    <property type="component" value="Unassembled WGS sequence"/>
</dbReference>
<protein>
    <submittedName>
        <fullName evidence="2">Uncharacterized protein</fullName>
    </submittedName>
</protein>
<evidence type="ECO:0000313" key="3">
    <source>
        <dbReference type="Proteomes" id="UP000887013"/>
    </source>
</evidence>
<organism evidence="2 3">
    <name type="scientific">Nephila pilipes</name>
    <name type="common">Giant wood spider</name>
    <name type="synonym">Nephila maculata</name>
    <dbReference type="NCBI Taxonomy" id="299642"/>
    <lineage>
        <taxon>Eukaryota</taxon>
        <taxon>Metazoa</taxon>
        <taxon>Ecdysozoa</taxon>
        <taxon>Arthropoda</taxon>
        <taxon>Chelicerata</taxon>
        <taxon>Arachnida</taxon>
        <taxon>Araneae</taxon>
        <taxon>Araneomorphae</taxon>
        <taxon>Entelegynae</taxon>
        <taxon>Araneoidea</taxon>
        <taxon>Nephilidae</taxon>
        <taxon>Nephila</taxon>
    </lineage>
</organism>
<keyword evidence="3" id="KW-1185">Reference proteome</keyword>
<gene>
    <name evidence="2" type="ORF">NPIL_499471</name>
</gene>
<evidence type="ECO:0000256" key="1">
    <source>
        <dbReference type="SAM" id="SignalP"/>
    </source>
</evidence>
<evidence type="ECO:0000313" key="2">
    <source>
        <dbReference type="EMBL" id="GFT45020.1"/>
    </source>
</evidence>
<proteinExistence type="predicted"/>
<feature type="chain" id="PRO_5036484445" evidence="1">
    <location>
        <begin position="20"/>
        <end position="216"/>
    </location>
</feature>
<comment type="caution">
    <text evidence="2">The sequence shown here is derived from an EMBL/GenBank/DDBJ whole genome shotgun (WGS) entry which is preliminary data.</text>
</comment>
<keyword evidence="1" id="KW-0732">Signal</keyword>
<name>A0A8X6P156_NEPPI</name>
<dbReference type="EMBL" id="BMAW01110805">
    <property type="protein sequence ID" value="GFT45020.1"/>
    <property type="molecule type" value="Genomic_DNA"/>
</dbReference>
<reference evidence="2" key="1">
    <citation type="submission" date="2020-08" db="EMBL/GenBank/DDBJ databases">
        <title>Multicomponent nature underlies the extraordinary mechanical properties of spider dragline silk.</title>
        <authorList>
            <person name="Kono N."/>
            <person name="Nakamura H."/>
            <person name="Mori M."/>
            <person name="Yoshida Y."/>
            <person name="Ohtoshi R."/>
            <person name="Malay A.D."/>
            <person name="Moran D.A.P."/>
            <person name="Tomita M."/>
            <person name="Numata K."/>
            <person name="Arakawa K."/>
        </authorList>
    </citation>
    <scope>NUCLEOTIDE SEQUENCE</scope>
</reference>
<dbReference type="OrthoDB" id="10495987at2759"/>
<accession>A0A8X6P156</accession>
<feature type="signal peptide" evidence="1">
    <location>
        <begin position="1"/>
        <end position="19"/>
    </location>
</feature>
<dbReference type="AlphaFoldDB" id="A0A8X6P156"/>
<sequence length="216" mass="24682">MTQLFFMCLYRILDPCLWAASKPGQPVYLSQEKYSVADEKFPSFRFSVVGSKKGKHLSAMTTQQSRVSLAKQWAEGVEILLSNSANDANARRIIRDLPKSTLHFGPEAMKGAFKRYLLEEDFRNEVLMLGQGTDSMSLLIPDFNFGFIVNVQLMQAVIKIFVGNDEWAIVASQREMSFAAVDTYKELYENRHTLTGDFVIEEITKFANAKKKKYFF</sequence>